<name>A0A1G2R661_9BACT</name>
<dbReference type="Gene3D" id="3.40.50.150">
    <property type="entry name" value="Vaccinia Virus protein VP39"/>
    <property type="match status" value="1"/>
</dbReference>
<dbReference type="SUPFAM" id="SSF53335">
    <property type="entry name" value="S-adenosyl-L-methionine-dependent methyltransferases"/>
    <property type="match status" value="1"/>
</dbReference>
<gene>
    <name evidence="1" type="ORF">A3J68_00205</name>
</gene>
<dbReference type="AlphaFoldDB" id="A0A1G2R661"/>
<organism evidence="1 2">
    <name type="scientific">Candidatus Wildermuthbacteria bacterium RIFCSPHIGHO2_02_FULL_48_16</name>
    <dbReference type="NCBI Taxonomy" id="1802453"/>
    <lineage>
        <taxon>Bacteria</taxon>
        <taxon>Candidatus Wildermuthiibacteriota</taxon>
    </lineage>
</organism>
<reference evidence="1 2" key="1">
    <citation type="journal article" date="2016" name="Nat. Commun.">
        <title>Thousands of microbial genomes shed light on interconnected biogeochemical processes in an aquifer system.</title>
        <authorList>
            <person name="Anantharaman K."/>
            <person name="Brown C.T."/>
            <person name="Hug L.A."/>
            <person name="Sharon I."/>
            <person name="Castelle C.J."/>
            <person name="Probst A.J."/>
            <person name="Thomas B.C."/>
            <person name="Singh A."/>
            <person name="Wilkins M.J."/>
            <person name="Karaoz U."/>
            <person name="Brodie E.L."/>
            <person name="Williams K.H."/>
            <person name="Hubbard S.S."/>
            <person name="Banfield J.F."/>
        </authorList>
    </citation>
    <scope>NUCLEOTIDE SEQUENCE [LARGE SCALE GENOMIC DNA]</scope>
</reference>
<dbReference type="PANTHER" id="PTHR43861">
    <property type="entry name" value="TRANS-ACONITATE 2-METHYLTRANSFERASE-RELATED"/>
    <property type="match status" value="1"/>
</dbReference>
<dbReference type="CDD" id="cd02440">
    <property type="entry name" value="AdoMet_MTases"/>
    <property type="match status" value="1"/>
</dbReference>
<evidence type="ECO:0000313" key="2">
    <source>
        <dbReference type="Proteomes" id="UP000178529"/>
    </source>
</evidence>
<dbReference type="InterPro" id="IPR029063">
    <property type="entry name" value="SAM-dependent_MTases_sf"/>
</dbReference>
<protein>
    <recommendedName>
        <fullName evidence="3">Methyltransferase type 11 domain-containing protein</fullName>
    </recommendedName>
</protein>
<accession>A0A1G2R661</accession>
<dbReference type="Proteomes" id="UP000178529">
    <property type="component" value="Unassembled WGS sequence"/>
</dbReference>
<evidence type="ECO:0008006" key="3">
    <source>
        <dbReference type="Google" id="ProtNLM"/>
    </source>
</evidence>
<dbReference type="EMBL" id="MHTY01000027">
    <property type="protein sequence ID" value="OHA68334.1"/>
    <property type="molecule type" value="Genomic_DNA"/>
</dbReference>
<sequence length="207" mass="23127">MIKVFRRVYDDSYFATSTPSFVHQTAAKAKIVKSAKTGGDLLEIGCGDGSLLRELADHFRVTGVDVSPFALEKAKQVVRGGKLQLMDIEGDKLDGKYDVVVALDVLEHLKEPVQAVAKIKKALKRGGVFIFSTANNYGLFGRIATAVGNYFDKTHISTLPRKEWLDMMESLQFKLIAVMNKTWFGFGRKEYTKHFASNFLVVLQNTQ</sequence>
<proteinExistence type="predicted"/>
<evidence type="ECO:0000313" key="1">
    <source>
        <dbReference type="EMBL" id="OHA68334.1"/>
    </source>
</evidence>
<comment type="caution">
    <text evidence="1">The sequence shown here is derived from an EMBL/GenBank/DDBJ whole genome shotgun (WGS) entry which is preliminary data.</text>
</comment>
<dbReference type="Pfam" id="PF13489">
    <property type="entry name" value="Methyltransf_23"/>
    <property type="match status" value="1"/>
</dbReference>